<evidence type="ECO:0000313" key="1">
    <source>
        <dbReference type="EMBL" id="CAB5015105.1"/>
    </source>
</evidence>
<dbReference type="EMBL" id="CAFBPD010000186">
    <property type="protein sequence ID" value="CAB5015105.1"/>
    <property type="molecule type" value="Genomic_DNA"/>
</dbReference>
<accession>A0A6J7QDT9</accession>
<organism evidence="1">
    <name type="scientific">freshwater metagenome</name>
    <dbReference type="NCBI Taxonomy" id="449393"/>
    <lineage>
        <taxon>unclassified sequences</taxon>
        <taxon>metagenomes</taxon>
        <taxon>ecological metagenomes</taxon>
    </lineage>
</organism>
<sequence>MEFSFVVVLPKNSCRWLIPVWPGMTIGSTVAEWLNVQSTTNPPPPPPSRAPLWPGCACAGIADRTSAPAMPAVIDTAAMAFRLILMMTPDVVVSG</sequence>
<reference evidence="1" key="1">
    <citation type="submission" date="2020-05" db="EMBL/GenBank/DDBJ databases">
        <authorList>
            <person name="Chiriac C."/>
            <person name="Salcher M."/>
            <person name="Ghai R."/>
            <person name="Kavagutti S V."/>
        </authorList>
    </citation>
    <scope>NUCLEOTIDE SEQUENCE</scope>
</reference>
<proteinExistence type="predicted"/>
<name>A0A6J7QDT9_9ZZZZ</name>
<gene>
    <name evidence="1" type="ORF">UFOPK4061_01073</name>
</gene>
<protein>
    <submittedName>
        <fullName evidence="1">Unannotated protein</fullName>
    </submittedName>
</protein>
<dbReference type="AlphaFoldDB" id="A0A6J7QDT9"/>